<dbReference type="SUPFAM" id="SSF46785">
    <property type="entry name" value="Winged helix' DNA-binding domain"/>
    <property type="match status" value="1"/>
</dbReference>
<evidence type="ECO:0000256" key="3">
    <source>
        <dbReference type="ARBA" id="ARBA00023125"/>
    </source>
</evidence>
<dbReference type="InterPro" id="IPR005119">
    <property type="entry name" value="LysR_subst-bd"/>
</dbReference>
<reference evidence="8" key="1">
    <citation type="journal article" date="2019" name="Int. J. Syst. Evol. Microbiol.">
        <title>The Global Catalogue of Microorganisms (GCM) 10K type strain sequencing project: providing services to taxonomists for standard genome sequencing and annotation.</title>
        <authorList>
            <consortium name="The Broad Institute Genomics Platform"/>
            <consortium name="The Broad Institute Genome Sequencing Center for Infectious Disease"/>
            <person name="Wu L."/>
            <person name="Ma J."/>
        </authorList>
    </citation>
    <scope>NUCLEOTIDE SEQUENCE [LARGE SCALE GENOMIC DNA]</scope>
    <source>
        <strain evidence="8">JCM 16083</strain>
    </source>
</reference>
<evidence type="ECO:0000313" key="8">
    <source>
        <dbReference type="Proteomes" id="UP001501126"/>
    </source>
</evidence>
<accession>A0ABP3Y0X3</accession>
<proteinExistence type="inferred from homology"/>
<dbReference type="RefSeq" id="WP_343786497.1">
    <property type="nucleotide sequence ID" value="NZ_BAAAFH010000011.1"/>
</dbReference>
<comment type="similarity">
    <text evidence="1">Belongs to the LysR transcriptional regulatory family.</text>
</comment>
<evidence type="ECO:0000256" key="5">
    <source>
        <dbReference type="ARBA" id="ARBA00023163"/>
    </source>
</evidence>
<dbReference type="InterPro" id="IPR000847">
    <property type="entry name" value="LysR_HTH_N"/>
</dbReference>
<evidence type="ECO:0000256" key="1">
    <source>
        <dbReference type="ARBA" id="ARBA00009437"/>
    </source>
</evidence>
<dbReference type="EMBL" id="BAAAFH010000011">
    <property type="protein sequence ID" value="GAA0875233.1"/>
    <property type="molecule type" value="Genomic_DNA"/>
</dbReference>
<gene>
    <name evidence="7" type="ORF">GCM10009118_16420</name>
</gene>
<keyword evidence="4" id="KW-0010">Activator</keyword>
<sequence>MISLVQVEYLLALYEERNFQRAAERCFVTQPTLSVQIKKAERQLGGRLFNRDVTPLEPTPLFMKILPVLHQLNNDMRTLKQKVLQDTDGVKEELRIGVIPTIAHYLIPDMFGILNEQLKDFSLKFEEYRTAELLELLEKRKLDIIILSGPLETKGFEIQKLFIEEIAFYMKEPKKLDSVRGLIDEDPWLLTEGNCLRAQMINFCELKTKETAKWDYQGSSIDVLIRMVDRYGGYTLIPMNYPKDHINNGNIVRMRDSVPARSVIAGYHRKNSNYDALVKIIQAIQAVYANDASKDWEFIDWH</sequence>
<dbReference type="Proteomes" id="UP001501126">
    <property type="component" value="Unassembled WGS sequence"/>
</dbReference>
<keyword evidence="8" id="KW-1185">Reference proteome</keyword>
<dbReference type="Gene3D" id="1.10.10.10">
    <property type="entry name" value="Winged helix-like DNA-binding domain superfamily/Winged helix DNA-binding domain"/>
    <property type="match status" value="1"/>
</dbReference>
<evidence type="ECO:0000259" key="6">
    <source>
        <dbReference type="PROSITE" id="PS50931"/>
    </source>
</evidence>
<keyword evidence="2" id="KW-0805">Transcription regulation</keyword>
<dbReference type="PANTHER" id="PTHR30346">
    <property type="entry name" value="TRANSCRIPTIONAL DUAL REGULATOR HCAR-RELATED"/>
    <property type="match status" value="1"/>
</dbReference>
<dbReference type="Pfam" id="PF03466">
    <property type="entry name" value="LysR_substrate"/>
    <property type="match status" value="1"/>
</dbReference>
<dbReference type="PROSITE" id="PS50931">
    <property type="entry name" value="HTH_LYSR"/>
    <property type="match status" value="1"/>
</dbReference>
<name>A0ABP3Y0X3_9FLAO</name>
<protein>
    <submittedName>
        <fullName evidence="7">Hydrogen peroxide-inducible genes activator</fullName>
    </submittedName>
</protein>
<keyword evidence="5" id="KW-0804">Transcription</keyword>
<dbReference type="PANTHER" id="PTHR30346:SF26">
    <property type="entry name" value="HYDROGEN PEROXIDE-INDUCIBLE GENES ACTIVATOR"/>
    <property type="match status" value="1"/>
</dbReference>
<evidence type="ECO:0000256" key="4">
    <source>
        <dbReference type="ARBA" id="ARBA00023159"/>
    </source>
</evidence>
<evidence type="ECO:0000313" key="7">
    <source>
        <dbReference type="EMBL" id="GAA0875233.1"/>
    </source>
</evidence>
<dbReference type="Gene3D" id="3.40.190.10">
    <property type="entry name" value="Periplasmic binding protein-like II"/>
    <property type="match status" value="2"/>
</dbReference>
<keyword evidence="3" id="KW-0238">DNA-binding</keyword>
<organism evidence="7 8">
    <name type="scientific">Wandonia haliotis</name>
    <dbReference type="NCBI Taxonomy" id="574963"/>
    <lineage>
        <taxon>Bacteria</taxon>
        <taxon>Pseudomonadati</taxon>
        <taxon>Bacteroidota</taxon>
        <taxon>Flavobacteriia</taxon>
        <taxon>Flavobacteriales</taxon>
        <taxon>Crocinitomicaceae</taxon>
        <taxon>Wandonia</taxon>
    </lineage>
</organism>
<feature type="domain" description="HTH lysR-type" evidence="6">
    <location>
        <begin position="2"/>
        <end position="59"/>
    </location>
</feature>
<dbReference type="PRINTS" id="PR00039">
    <property type="entry name" value="HTHLYSR"/>
</dbReference>
<comment type="caution">
    <text evidence="7">The sequence shown here is derived from an EMBL/GenBank/DDBJ whole genome shotgun (WGS) entry which is preliminary data.</text>
</comment>
<dbReference type="InterPro" id="IPR036390">
    <property type="entry name" value="WH_DNA-bd_sf"/>
</dbReference>
<dbReference type="InterPro" id="IPR036388">
    <property type="entry name" value="WH-like_DNA-bd_sf"/>
</dbReference>
<dbReference type="SUPFAM" id="SSF53850">
    <property type="entry name" value="Periplasmic binding protein-like II"/>
    <property type="match status" value="1"/>
</dbReference>
<evidence type="ECO:0000256" key="2">
    <source>
        <dbReference type="ARBA" id="ARBA00023015"/>
    </source>
</evidence>
<dbReference type="Pfam" id="PF00126">
    <property type="entry name" value="HTH_1"/>
    <property type="match status" value="1"/>
</dbReference>